<gene>
    <name evidence="16" type="ORF">JZ751_004138</name>
</gene>
<evidence type="ECO:0000313" key="16">
    <source>
        <dbReference type="EMBL" id="KAG9348109.1"/>
    </source>
</evidence>
<organism evidence="16 17">
    <name type="scientific">Albula glossodonta</name>
    <name type="common">roundjaw bonefish</name>
    <dbReference type="NCBI Taxonomy" id="121402"/>
    <lineage>
        <taxon>Eukaryota</taxon>
        <taxon>Metazoa</taxon>
        <taxon>Chordata</taxon>
        <taxon>Craniata</taxon>
        <taxon>Vertebrata</taxon>
        <taxon>Euteleostomi</taxon>
        <taxon>Actinopterygii</taxon>
        <taxon>Neopterygii</taxon>
        <taxon>Teleostei</taxon>
        <taxon>Albuliformes</taxon>
        <taxon>Albulidae</taxon>
        <taxon>Albula</taxon>
    </lineage>
</organism>
<evidence type="ECO:0000256" key="10">
    <source>
        <dbReference type="ARBA" id="ARBA00032434"/>
    </source>
</evidence>
<keyword evidence="8" id="KW-1015">Disulfide bond</keyword>
<dbReference type="GO" id="GO:0005179">
    <property type="term" value="F:hormone activity"/>
    <property type="evidence" value="ECO:0007669"/>
    <property type="project" value="UniProtKB-KW"/>
</dbReference>
<keyword evidence="6" id="KW-0732">Signal</keyword>
<dbReference type="FunFam" id="2.60.120.970:FF:000007">
    <property type="entry name" value="Inhibin beta A chain"/>
    <property type="match status" value="1"/>
</dbReference>
<dbReference type="PRINTS" id="PR00670">
    <property type="entry name" value="INHIBINBA"/>
</dbReference>
<evidence type="ECO:0000256" key="8">
    <source>
        <dbReference type="ARBA" id="ARBA00023157"/>
    </source>
</evidence>
<keyword evidence="5" id="KW-0372">Hormone</keyword>
<evidence type="ECO:0000256" key="13">
    <source>
        <dbReference type="ARBA" id="ARBA00064700"/>
    </source>
</evidence>
<evidence type="ECO:0000256" key="12">
    <source>
        <dbReference type="ARBA" id="ARBA00056675"/>
    </source>
</evidence>
<comment type="subcellular location">
    <subcellularLocation>
        <location evidence="1">Secreted</location>
    </subcellularLocation>
</comment>
<evidence type="ECO:0000256" key="5">
    <source>
        <dbReference type="ARBA" id="ARBA00022702"/>
    </source>
</evidence>
<comment type="function">
    <text evidence="11">Inhibins/activins are involved in regulating a number of diverse functions such as hypothalamic and pituitary hormone secretion, gonadal hormone secretion, germ cell development and maturation, erythroid differentiation, insulin secretion, nerve cell survival, embryonic axial development or bone growth, depending on their subunit composition.</text>
</comment>
<dbReference type="InterPro" id="IPR000491">
    <property type="entry name" value="Inhibin_betaA"/>
</dbReference>
<dbReference type="InterPro" id="IPR029034">
    <property type="entry name" value="Cystine-knot_cytokine"/>
</dbReference>
<dbReference type="AlphaFoldDB" id="A0A8T2P793"/>
<dbReference type="EMBL" id="JAFBMS010000012">
    <property type="protein sequence ID" value="KAG9348109.1"/>
    <property type="molecule type" value="Genomic_DNA"/>
</dbReference>
<keyword evidence="9" id="KW-0325">Glycoprotein</keyword>
<dbReference type="SMART" id="SM00204">
    <property type="entry name" value="TGFB"/>
    <property type="match status" value="1"/>
</dbReference>
<evidence type="ECO:0000256" key="14">
    <source>
        <dbReference type="RuleBase" id="RU000354"/>
    </source>
</evidence>
<evidence type="ECO:0000256" key="9">
    <source>
        <dbReference type="ARBA" id="ARBA00023180"/>
    </source>
</evidence>
<dbReference type="GO" id="GO:0048731">
    <property type="term" value="P:system development"/>
    <property type="evidence" value="ECO:0007669"/>
    <property type="project" value="UniProtKB-ARBA"/>
</dbReference>
<dbReference type="InterPro" id="IPR001111">
    <property type="entry name" value="TGF-b_propeptide"/>
</dbReference>
<proteinExistence type="inferred from homology"/>
<accession>A0A8T2P793</accession>
<evidence type="ECO:0000256" key="1">
    <source>
        <dbReference type="ARBA" id="ARBA00004613"/>
    </source>
</evidence>
<dbReference type="FunFam" id="2.10.90.10:FF:000005">
    <property type="entry name" value="Inhibin beta A chain"/>
    <property type="match status" value="1"/>
</dbReference>
<evidence type="ECO:0000259" key="15">
    <source>
        <dbReference type="PROSITE" id="PS51362"/>
    </source>
</evidence>
<dbReference type="Proteomes" id="UP000824540">
    <property type="component" value="Unassembled WGS sequence"/>
</dbReference>
<dbReference type="OrthoDB" id="6516235at2759"/>
<dbReference type="InterPro" id="IPR001839">
    <property type="entry name" value="TGF-b_C"/>
</dbReference>
<evidence type="ECO:0000256" key="2">
    <source>
        <dbReference type="ARBA" id="ARBA00006656"/>
    </source>
</evidence>
<evidence type="ECO:0000256" key="3">
    <source>
        <dbReference type="ARBA" id="ARBA00014111"/>
    </source>
</evidence>
<keyword evidence="17" id="KW-1185">Reference proteome</keyword>
<dbReference type="PANTHER" id="PTHR11848:SF133">
    <property type="entry name" value="INHIBIN BETA A CHAIN"/>
    <property type="match status" value="1"/>
</dbReference>
<comment type="subunit">
    <text evidence="13">Dimeric, linked by one or more disulfide bonds. Inhibin A is a dimer of alpha/INHA and beta-A/INHBA. Activin A is a homodimer of beta-A/INHBA. Activin AB is a dimer of beta-A/INHBA and beta-B/INHBB. Interacts with FST and FSTL3; these interactions prevent activin A interaction to its type II receptor. Activin A interacts with ACVR2A. Activin A interacts with BMPR2. Inhibin A interacts with ACVR1; this interaction creates a non-signaling complex (NSC) that inhibits ACVR1-mediated BMP signaling. Inhibin A interacts with ACVR2A.</text>
</comment>
<feature type="domain" description="TGF-beta family profile" evidence="15">
    <location>
        <begin position="382"/>
        <end position="501"/>
    </location>
</feature>
<reference evidence="16" key="1">
    <citation type="thesis" date="2021" institute="BYU ScholarsArchive" country="Provo, UT, USA">
        <title>Applications of and Algorithms for Genome Assembly and Genomic Analyses with an Emphasis on Marine Teleosts.</title>
        <authorList>
            <person name="Pickett B.D."/>
        </authorList>
    </citation>
    <scope>NUCLEOTIDE SEQUENCE</scope>
    <source>
        <strain evidence="16">HI-2016</strain>
    </source>
</reference>
<name>A0A8T2P793_9TELE</name>
<dbReference type="CDD" id="cd19404">
    <property type="entry name" value="TGF_beta_INHBA"/>
    <property type="match status" value="1"/>
</dbReference>
<evidence type="ECO:0000313" key="17">
    <source>
        <dbReference type="Proteomes" id="UP000824540"/>
    </source>
</evidence>
<comment type="caution">
    <text evidence="16">The sequence shown here is derived from an EMBL/GenBank/DDBJ whole genome shotgun (WGS) entry which is preliminary data.</text>
</comment>
<dbReference type="InterPro" id="IPR015615">
    <property type="entry name" value="TGF-beta-rel"/>
</dbReference>
<keyword evidence="7 14" id="KW-0339">Growth factor</keyword>
<comment type="function">
    <text evidence="12">Inhibin A is a dimer of alpha/INHA and beta-A/INHBA that functions as a feedback regulator in the hypothalamic-pituitary-gonadal (HPG) axis. Inhibits the secretion of FSH from the anterior pituitary gland by acting on pituitary gonadotrope cells. Antagonizes activin A by binding to the proteoglycan, betaglycan, and forming a stable complex with and, thereby, sequestering type II activin receptors while excluding type I receptor.</text>
</comment>
<dbReference type="InterPro" id="IPR017948">
    <property type="entry name" value="TGFb_CS"/>
</dbReference>
<dbReference type="Pfam" id="PF00019">
    <property type="entry name" value="TGF_beta"/>
    <property type="match status" value="1"/>
</dbReference>
<sequence length="501" mass="55185">MHKIVERSSFKLAFLGEMHKIVERSSFKLAFLGEMDKMISPCGTWSQIQPASHPTPYTITSAIPISVDPPHPHPPLLLFARCLQCTPTHPPPPPSFRMSPVPLLSGILLLFSGISAGGCTPAPTGTVLAARGGEQAQARPSSTDCPSCALAQLQKDADGGQVDMVEAVKKHILNMLHLQERPNITHPVPRAALLNAIKKLHVGRVGEDGSVEIEDEGQSRAELSELAEQTSEIITFAEAGDTLDAVNFQMSKEGNDLSLVEQANVWLFLKLAKTNRSRAKVTIRLLQRRQGPDGQAQEVSVSEKVVDTRRSGWHTLPVSGSVQELLEQGDSLLSLRVSCPQCADAGATPVLVQMPKQESQSQSHRPFLMVVVRQAAEHPHQRRKRGLECDSKIRICCKKQFHVNFKDIGWSDWIIAPPGYHANYCEGDCPSHVASITGSSLSFHSTVINHYRMRGYSPFTNIKSCCVPTRLRAMSMLYYNEEHKIVKKDIQNMVVEECGCS</sequence>
<comment type="similarity">
    <text evidence="2 14">Belongs to the TGF-beta family.</text>
</comment>
<evidence type="ECO:0000256" key="4">
    <source>
        <dbReference type="ARBA" id="ARBA00022525"/>
    </source>
</evidence>
<dbReference type="PANTHER" id="PTHR11848">
    <property type="entry name" value="TGF-BETA FAMILY"/>
    <property type="match status" value="1"/>
</dbReference>
<dbReference type="GO" id="GO:0005615">
    <property type="term" value="C:extracellular space"/>
    <property type="evidence" value="ECO:0007669"/>
    <property type="project" value="TreeGrafter"/>
</dbReference>
<dbReference type="GO" id="GO:0045944">
    <property type="term" value="P:positive regulation of transcription by RNA polymerase II"/>
    <property type="evidence" value="ECO:0007669"/>
    <property type="project" value="UniProtKB-ARBA"/>
</dbReference>
<dbReference type="PROSITE" id="PS00250">
    <property type="entry name" value="TGF_BETA_1"/>
    <property type="match status" value="1"/>
</dbReference>
<dbReference type="Gene3D" id="2.10.90.10">
    <property type="entry name" value="Cystine-knot cytokines"/>
    <property type="match status" value="1"/>
</dbReference>
<dbReference type="GO" id="GO:0008083">
    <property type="term" value="F:growth factor activity"/>
    <property type="evidence" value="ECO:0007669"/>
    <property type="project" value="UniProtKB-KW"/>
</dbReference>
<evidence type="ECO:0000256" key="7">
    <source>
        <dbReference type="ARBA" id="ARBA00023030"/>
    </source>
</evidence>
<keyword evidence="4" id="KW-0964">Secreted</keyword>
<dbReference type="SUPFAM" id="SSF57501">
    <property type="entry name" value="Cystine-knot cytokines"/>
    <property type="match status" value="1"/>
</dbReference>
<protein>
    <recommendedName>
        <fullName evidence="3">Inhibin beta A chain</fullName>
    </recommendedName>
    <alternativeName>
        <fullName evidence="10">Activin beta-A chain</fullName>
    </alternativeName>
</protein>
<dbReference type="GO" id="GO:0048513">
    <property type="term" value="P:animal organ development"/>
    <property type="evidence" value="ECO:0007669"/>
    <property type="project" value="UniProtKB-ARBA"/>
</dbReference>
<dbReference type="GO" id="GO:0005125">
    <property type="term" value="F:cytokine activity"/>
    <property type="evidence" value="ECO:0007669"/>
    <property type="project" value="TreeGrafter"/>
</dbReference>
<evidence type="ECO:0000256" key="6">
    <source>
        <dbReference type="ARBA" id="ARBA00022729"/>
    </source>
</evidence>
<evidence type="ECO:0000256" key="11">
    <source>
        <dbReference type="ARBA" id="ARBA00053188"/>
    </source>
</evidence>
<dbReference type="Gene3D" id="2.60.120.970">
    <property type="match status" value="1"/>
</dbReference>
<dbReference type="PROSITE" id="PS51362">
    <property type="entry name" value="TGF_BETA_2"/>
    <property type="match status" value="1"/>
</dbReference>
<dbReference type="Pfam" id="PF00688">
    <property type="entry name" value="TGFb_propeptide"/>
    <property type="match status" value="1"/>
</dbReference>
<dbReference type="GO" id="GO:0048468">
    <property type="term" value="P:cell development"/>
    <property type="evidence" value="ECO:0007669"/>
    <property type="project" value="UniProtKB-ARBA"/>
</dbReference>